<dbReference type="GO" id="GO:0008933">
    <property type="term" value="F:peptidoglycan lytic transglycosylase activity"/>
    <property type="evidence" value="ECO:0007669"/>
    <property type="project" value="TreeGrafter"/>
</dbReference>
<dbReference type="InterPro" id="IPR023346">
    <property type="entry name" value="Lysozyme-like_dom_sf"/>
</dbReference>
<dbReference type="PANTHER" id="PTHR30163:SF8">
    <property type="entry name" value="LYTIC MUREIN TRANSGLYCOSYLASE"/>
    <property type="match status" value="1"/>
</dbReference>
<organism evidence="3 4">
    <name type="scientific">Glaciecola nitratireducens (strain JCM 12485 / KCTC 12276 / FR1064)</name>
    <dbReference type="NCBI Taxonomy" id="1085623"/>
    <lineage>
        <taxon>Bacteria</taxon>
        <taxon>Pseudomonadati</taxon>
        <taxon>Pseudomonadota</taxon>
        <taxon>Gammaproteobacteria</taxon>
        <taxon>Alteromonadales</taxon>
        <taxon>Alteromonadaceae</taxon>
        <taxon>Brumicola</taxon>
    </lineage>
</organism>
<dbReference type="AlphaFoldDB" id="G4QHU5"/>
<gene>
    <name evidence="3" type="primary">mltB</name>
    <name evidence="3" type="ordered locus">GNIT_2219</name>
</gene>
<dbReference type="NCBIfam" id="TIGR02283">
    <property type="entry name" value="MltB_2"/>
    <property type="match status" value="1"/>
</dbReference>
<proteinExistence type="predicted"/>
<name>G4QHU5_GLANF</name>
<dbReference type="Pfam" id="PF13406">
    <property type="entry name" value="SLT_2"/>
    <property type="match status" value="1"/>
</dbReference>
<sequence length="352" mass="39576">MSQYILVICKVAAHKMFKLLMFSTAIFLSFELLAQNNENTEAVGVDRQFSDYLTQLKAEAEMKGFSAEFLNPVFATIKMREKVVTADKNQPESKLTLDKYLSTRVPDWKVKQAVEKMHEHSDLLDKVEKQYGVQKRFIVALWGNESNFGRIQGNHPVLSSLASLAFDGRREALFKKQFFAALTILSEGHVSIDGFNGSWAGAMGQSQFMPTSFLAYAVDGNGDGKKDIWTTPEDVFASIANFLSIEGWDSTQTWGRQVKLGDDFDTSTLNKYSGLARDNMLRMSAWTILGVTKFDGSELPAVNVKASLILPDDVDGRIYLAYNNFHTLMRWNRSLYFGVSVGYLADRIRKGS</sequence>
<accession>G4QHU5</accession>
<dbReference type="CDD" id="cd13399">
    <property type="entry name" value="Slt35-like"/>
    <property type="match status" value="1"/>
</dbReference>
<dbReference type="InterPro" id="IPR011970">
    <property type="entry name" value="MltB_2"/>
</dbReference>
<dbReference type="PANTHER" id="PTHR30163">
    <property type="entry name" value="MEMBRANE-BOUND LYTIC MUREIN TRANSGLYCOSYLASE B"/>
    <property type="match status" value="1"/>
</dbReference>
<dbReference type="EMBL" id="CP003060">
    <property type="protein sequence ID" value="AEP30322.1"/>
    <property type="molecule type" value="Genomic_DNA"/>
</dbReference>
<dbReference type="eggNOG" id="COG2951">
    <property type="taxonomic scope" value="Bacteria"/>
</dbReference>
<keyword evidence="1" id="KW-0732">Signal</keyword>
<keyword evidence="4" id="KW-1185">Reference proteome</keyword>
<dbReference type="SUPFAM" id="SSF53955">
    <property type="entry name" value="Lysozyme-like"/>
    <property type="match status" value="1"/>
</dbReference>
<reference evidence="3 4" key="1">
    <citation type="journal article" date="2011" name="J. Bacteriol.">
        <title>Complete genome sequence of seawater bacterium Glaciecola nitratireducens FR1064T.</title>
        <authorList>
            <person name="Bian F."/>
            <person name="Qin Q.L."/>
            <person name="Xie B.B."/>
            <person name="Shu Y.L."/>
            <person name="Zhang X.Y."/>
            <person name="Yu Y."/>
            <person name="Chen B."/>
            <person name="Chen X.L."/>
            <person name="Zhou B.C."/>
            <person name="Zhang Y.Z."/>
        </authorList>
    </citation>
    <scope>NUCLEOTIDE SEQUENCE [LARGE SCALE GENOMIC DNA]</scope>
    <source>
        <strain evidence="4">JCM 12485 / KCTC 12276 / FR1064</strain>
    </source>
</reference>
<evidence type="ECO:0000256" key="1">
    <source>
        <dbReference type="SAM" id="SignalP"/>
    </source>
</evidence>
<dbReference type="RefSeq" id="WP_014109195.1">
    <property type="nucleotide sequence ID" value="NC_016041.1"/>
</dbReference>
<dbReference type="HOGENOM" id="CLU_035402_0_1_6"/>
<dbReference type="FunFam" id="1.10.8.350:FF:000001">
    <property type="entry name" value="Lytic murein transglycosylase B"/>
    <property type="match status" value="1"/>
</dbReference>
<dbReference type="STRING" id="1085623.GNIT_2219"/>
<dbReference type="GO" id="GO:0009253">
    <property type="term" value="P:peptidoglycan catabolic process"/>
    <property type="evidence" value="ECO:0007669"/>
    <property type="project" value="TreeGrafter"/>
</dbReference>
<evidence type="ECO:0000313" key="3">
    <source>
        <dbReference type="EMBL" id="AEP30322.1"/>
    </source>
</evidence>
<dbReference type="KEGG" id="gni:GNIT_2219"/>
<evidence type="ECO:0000259" key="2">
    <source>
        <dbReference type="Pfam" id="PF13406"/>
    </source>
</evidence>
<dbReference type="Gene3D" id="1.10.8.350">
    <property type="entry name" value="Bacterial muramidase"/>
    <property type="match status" value="1"/>
</dbReference>
<feature type="domain" description="Transglycosylase SLT" evidence="2">
    <location>
        <begin position="49"/>
        <end position="346"/>
    </location>
</feature>
<feature type="chain" id="PRO_5003467573" evidence="1">
    <location>
        <begin position="35"/>
        <end position="352"/>
    </location>
</feature>
<protein>
    <submittedName>
        <fullName evidence="3">Putative transglycosylase</fullName>
    </submittedName>
</protein>
<feature type="signal peptide" evidence="1">
    <location>
        <begin position="1"/>
        <end position="34"/>
    </location>
</feature>
<dbReference type="InterPro" id="IPR043426">
    <property type="entry name" value="MltB-like"/>
</dbReference>
<evidence type="ECO:0000313" key="4">
    <source>
        <dbReference type="Proteomes" id="UP000009282"/>
    </source>
</evidence>
<dbReference type="Proteomes" id="UP000009282">
    <property type="component" value="Chromosome"/>
</dbReference>
<dbReference type="Gene3D" id="1.10.530.10">
    <property type="match status" value="1"/>
</dbReference>
<dbReference type="InterPro" id="IPR031304">
    <property type="entry name" value="SLT_2"/>
</dbReference>